<feature type="region of interest" description="Disordered" evidence="7">
    <location>
        <begin position="13"/>
        <end position="73"/>
    </location>
</feature>
<protein>
    <recommendedName>
        <fullName evidence="8">EDC4-like protein pdc1 beta-propeller domain-containing protein</fullName>
    </recommendedName>
</protein>
<comment type="subcellular location">
    <subcellularLocation>
        <location evidence="1">Cytoplasm</location>
        <location evidence="1">P-body</location>
    </subcellularLocation>
</comment>
<evidence type="ECO:0000256" key="6">
    <source>
        <dbReference type="SAM" id="Coils"/>
    </source>
</evidence>
<dbReference type="InterPro" id="IPR045152">
    <property type="entry name" value="EDC4-like"/>
</dbReference>
<dbReference type="Gene3D" id="2.130.10.10">
    <property type="entry name" value="YVTN repeat-like/Quinoprotein amine dehydrogenase"/>
    <property type="match status" value="1"/>
</dbReference>
<evidence type="ECO:0000256" key="2">
    <source>
        <dbReference type="ARBA" id="ARBA00009639"/>
    </source>
</evidence>
<dbReference type="EMBL" id="ML993941">
    <property type="protein sequence ID" value="KAF2202310.1"/>
    <property type="molecule type" value="Genomic_DNA"/>
</dbReference>
<proteinExistence type="inferred from homology"/>
<feature type="coiled-coil region" evidence="6">
    <location>
        <begin position="279"/>
        <end position="319"/>
    </location>
</feature>
<feature type="region of interest" description="Disordered" evidence="7">
    <location>
        <begin position="89"/>
        <end position="117"/>
    </location>
</feature>
<keyword evidence="6" id="KW-0175">Coiled coil</keyword>
<feature type="region of interest" description="Disordered" evidence="7">
    <location>
        <begin position="872"/>
        <end position="994"/>
    </location>
</feature>
<keyword evidence="4" id="KW-0853">WD repeat</keyword>
<feature type="compositionally biased region" description="Polar residues" evidence="7">
    <location>
        <begin position="89"/>
        <end position="102"/>
    </location>
</feature>
<feature type="compositionally biased region" description="Low complexity" evidence="7">
    <location>
        <begin position="136"/>
        <end position="153"/>
    </location>
</feature>
<feature type="compositionally biased region" description="Basic and acidic residues" evidence="7">
    <location>
        <begin position="197"/>
        <end position="207"/>
    </location>
</feature>
<feature type="region of interest" description="Disordered" evidence="7">
    <location>
        <begin position="131"/>
        <end position="157"/>
    </location>
</feature>
<dbReference type="PANTHER" id="PTHR15598:SF5">
    <property type="entry name" value="ENHANCER OF MRNA-DECAPPING PROTEIN 4"/>
    <property type="match status" value="1"/>
</dbReference>
<feature type="domain" description="EDC4-like protein pdc1 beta-propeller" evidence="8">
    <location>
        <begin position="415"/>
        <end position="748"/>
    </location>
</feature>
<evidence type="ECO:0000256" key="7">
    <source>
        <dbReference type="SAM" id="MobiDB-lite"/>
    </source>
</evidence>
<feature type="region of interest" description="Disordered" evidence="7">
    <location>
        <begin position="529"/>
        <end position="551"/>
    </location>
</feature>
<reference evidence="9" key="1">
    <citation type="journal article" date="2020" name="Stud. Mycol.">
        <title>101 Dothideomycetes genomes: a test case for predicting lifestyles and emergence of pathogens.</title>
        <authorList>
            <person name="Haridas S."/>
            <person name="Albert R."/>
            <person name="Binder M."/>
            <person name="Bloem J."/>
            <person name="Labutti K."/>
            <person name="Salamov A."/>
            <person name="Andreopoulos B."/>
            <person name="Baker S."/>
            <person name="Barry K."/>
            <person name="Bills G."/>
            <person name="Bluhm B."/>
            <person name="Cannon C."/>
            <person name="Castanera R."/>
            <person name="Culley D."/>
            <person name="Daum C."/>
            <person name="Ezra D."/>
            <person name="Gonzalez J."/>
            <person name="Henrissat B."/>
            <person name="Kuo A."/>
            <person name="Liang C."/>
            <person name="Lipzen A."/>
            <person name="Lutzoni F."/>
            <person name="Magnuson J."/>
            <person name="Mondo S."/>
            <person name="Nolan M."/>
            <person name="Ohm R."/>
            <person name="Pangilinan J."/>
            <person name="Park H.-J."/>
            <person name="Ramirez L."/>
            <person name="Alfaro M."/>
            <person name="Sun H."/>
            <person name="Tritt A."/>
            <person name="Yoshinaga Y."/>
            <person name="Zwiers L.-H."/>
            <person name="Turgeon B."/>
            <person name="Goodwin S."/>
            <person name="Spatafora J."/>
            <person name="Crous P."/>
            <person name="Grigoriev I."/>
        </authorList>
    </citation>
    <scope>NUCLEOTIDE SEQUENCE</scope>
    <source>
        <strain evidence="9">ATCC 74209</strain>
    </source>
</reference>
<feature type="compositionally biased region" description="Gly residues" evidence="7">
    <location>
        <begin position="104"/>
        <end position="113"/>
    </location>
</feature>
<dbReference type="PANTHER" id="PTHR15598">
    <property type="entry name" value="ENHANCER OF MRNA-DECAPPING PROTEIN 4"/>
    <property type="match status" value="1"/>
</dbReference>
<feature type="compositionally biased region" description="Polar residues" evidence="7">
    <location>
        <begin position="49"/>
        <end position="73"/>
    </location>
</feature>
<evidence type="ECO:0000313" key="10">
    <source>
        <dbReference type="Proteomes" id="UP000799536"/>
    </source>
</evidence>
<feature type="compositionally biased region" description="Polar residues" evidence="7">
    <location>
        <begin position="960"/>
        <end position="975"/>
    </location>
</feature>
<evidence type="ECO:0000256" key="1">
    <source>
        <dbReference type="ARBA" id="ARBA00004201"/>
    </source>
</evidence>
<dbReference type="GO" id="GO:0031087">
    <property type="term" value="P:deadenylation-independent decapping of nuclear-transcribed mRNA"/>
    <property type="evidence" value="ECO:0007669"/>
    <property type="project" value="InterPro"/>
</dbReference>
<feature type="region of interest" description="Disordered" evidence="7">
    <location>
        <begin position="172"/>
        <end position="272"/>
    </location>
</feature>
<evidence type="ECO:0000256" key="4">
    <source>
        <dbReference type="ARBA" id="ARBA00022574"/>
    </source>
</evidence>
<gene>
    <name evidence="9" type="ORF">GQ43DRAFT_315222</name>
</gene>
<evidence type="ECO:0000256" key="5">
    <source>
        <dbReference type="ARBA" id="ARBA00022737"/>
    </source>
</evidence>
<feature type="compositionally biased region" description="Low complexity" evidence="7">
    <location>
        <begin position="976"/>
        <end position="994"/>
    </location>
</feature>
<dbReference type="Gene3D" id="1.10.220.100">
    <property type="entry name" value="conserved c-terminal region of ge- 1"/>
    <property type="match status" value="1"/>
</dbReference>
<feature type="compositionally biased region" description="Basic and acidic residues" evidence="7">
    <location>
        <begin position="894"/>
        <end position="907"/>
    </location>
</feature>
<evidence type="ECO:0000313" key="9">
    <source>
        <dbReference type="EMBL" id="KAF2202310.1"/>
    </source>
</evidence>
<dbReference type="InterPro" id="IPR015943">
    <property type="entry name" value="WD40/YVTN_repeat-like_dom_sf"/>
</dbReference>
<keyword evidence="5" id="KW-0677">Repeat</keyword>
<dbReference type="InterPro" id="IPR055393">
    <property type="entry name" value="Beta-prop_EDC4L"/>
</dbReference>
<dbReference type="InterPro" id="IPR036322">
    <property type="entry name" value="WD40_repeat_dom_sf"/>
</dbReference>
<keyword evidence="3" id="KW-0963">Cytoplasm</keyword>
<comment type="similarity">
    <text evidence="2">Belongs to the WD repeat EDC4 family.</text>
</comment>
<dbReference type="Pfam" id="PF24106">
    <property type="entry name" value="Beta-prop_EDC4L"/>
    <property type="match status" value="1"/>
</dbReference>
<feature type="region of interest" description="Disordered" evidence="7">
    <location>
        <begin position="1250"/>
        <end position="1274"/>
    </location>
</feature>
<evidence type="ECO:0000259" key="8">
    <source>
        <dbReference type="Pfam" id="PF24106"/>
    </source>
</evidence>
<feature type="compositionally biased region" description="Polar residues" evidence="7">
    <location>
        <begin position="29"/>
        <end position="42"/>
    </location>
</feature>
<dbReference type="GO" id="GO:0000932">
    <property type="term" value="C:P-body"/>
    <property type="evidence" value="ECO:0007669"/>
    <property type="project" value="UniProtKB-SubCell"/>
</dbReference>
<evidence type="ECO:0000256" key="3">
    <source>
        <dbReference type="ARBA" id="ARBA00022490"/>
    </source>
</evidence>
<dbReference type="InterPro" id="IPR044938">
    <property type="entry name" value="EDC4_C_sf"/>
</dbReference>
<organism evidence="9 10">
    <name type="scientific">Delitschia confertaspora ATCC 74209</name>
    <dbReference type="NCBI Taxonomy" id="1513339"/>
    <lineage>
        <taxon>Eukaryota</taxon>
        <taxon>Fungi</taxon>
        <taxon>Dikarya</taxon>
        <taxon>Ascomycota</taxon>
        <taxon>Pezizomycotina</taxon>
        <taxon>Dothideomycetes</taxon>
        <taxon>Pleosporomycetidae</taxon>
        <taxon>Pleosporales</taxon>
        <taxon>Delitschiaceae</taxon>
        <taxon>Delitschia</taxon>
    </lineage>
</organism>
<dbReference type="FunFam" id="2.130.10.10:FF:000817">
    <property type="entry name" value="WGS project CABT00000000 data, contig 2.15"/>
    <property type="match status" value="1"/>
</dbReference>
<comment type="caution">
    <text evidence="9">The sequence shown here is derived from an EMBL/GenBank/DDBJ whole genome shotgun (WGS) entry which is preliminary data.</text>
</comment>
<keyword evidence="10" id="KW-1185">Reference proteome</keyword>
<feature type="compositionally biased region" description="Polar residues" evidence="7">
    <location>
        <begin position="1250"/>
        <end position="1271"/>
    </location>
</feature>
<name>A0A9P4MZW9_9PLEO</name>
<dbReference type="OrthoDB" id="21128at2759"/>
<feature type="compositionally biased region" description="Acidic residues" evidence="7">
    <location>
        <begin position="187"/>
        <end position="196"/>
    </location>
</feature>
<feature type="compositionally biased region" description="Basic and acidic residues" evidence="7">
    <location>
        <begin position="243"/>
        <end position="252"/>
    </location>
</feature>
<accession>A0A9P4MZW9</accession>
<sequence>MADIQDLLARLNSQAAASGGGSSGNQSGYQHPTVSSPLFSPTPTGPQPHHQSAVISPNTSAANTPGPEQSSADRQNSLLNLLRFNVPTASQQGGNVERSQSLRGAGGGDGAIGHGRTTSASDLVASFMRKPSYQGPTDLSASATSAPPANPESFAVPKENPQDLLLRLLNHPKPSVESSSSKLPETTVDDDDDEALDDPRFDTERPKKPVFTYVNPFEQLSAATPRNRTPAPETSKPAPPKIEILKSKHTRDVSPTTHSRKASPGSAAQTVSSVVADIGEQVEKQVEEVLAQAEEDEANGNLTNEVEALSLSKEEAKEIEEAIHDTAVEIKKELEDEDNKQAFEEVLPKPIADALKEVVDEVAQVDVADSWESAEAEGDLAKDDEQTVYVYRFPMRAFASITVKGMPERALSLRSDSIMDIARLKKEFDQIDRALVTASKNFIVYAVAKNGGFRIIRQENGSFRQVFQTHAERIFNVAICAAPAGLEPSDSPESILAIGVNGSVLWTSLVPSRQDQIDDLDAGGLILPPSPAQDDNTSGGQLKTRAKPSSRHPEFFAVGRGKSIHIIFPKVAESYVRSKGRLVNTEKYLKERSLKILTGKAGKDFSFSEDDTVIVSLDKAGRMRFWDIRSLTNEELGDPNSPAKSVEISQTLLEFPTTGPTSKCWPTSVFFLDKDKPFNKGIALRYVMVGMKQNHTFQLWDLGLGKAVQEINLPHEKESDAICSVAFHPRTGILVVGHPTRNSIYFIYVSLPRYNLPVLSQAGYLARLANKGDRSQPPLPPVAATAIMTTITEYSFAPKGQLRSLHMLNEPLSPSDVDEPDNNALFELYVMHAKGVCSVAVRRSDLGWKREGEPLHPIEAEEEGIISIAMLKPPAPAPSDETSTSGDTPAPKASTERSVRESIKKESSSASRQSMTPEAAMRASTLAKVESKQDAARAAIINGGEKTEKKKKKRAGASADNVSQTTSTSKPSSYVQAAQAPQAAQTPLVQETPVETVTTTFNDSTETPEWAKSMVSQILQKQSSAVSASAEPDSKQVGEVVQVEVSKGLSRELDILYKRLEEDRRVQDAASAAKQEAVLRLVSSTLTENVDKTLVRMVDDSVRNVLLPQVMSTTVSTVEKNISQAMKISLETNLAKALPETVARAMKDPHVVGALSDQISKKVMANIDTLIRPAFANLSAVIERQIGDQLRQAQAQRANDVLQIGQLTDMVAGLTQTVHTMAASHGELLDQVVKLQENISQLQSIQLQSKDGSVTVSSPRTARSPSKQPKSPVQLEAEAITRLMAEGNYEQGTMMWLQSTHTAELFDRVFVSCNPAYLSQVSTLLALSTGAVVTESLETHLAERMIWLEAVLSNVNPRDPEILDIIPRIMEVLNQRLTAAYISLNETSPGHKMLRKISTLVNKVNELARQVPAARHE</sequence>
<dbReference type="SUPFAM" id="SSF50978">
    <property type="entry name" value="WD40 repeat-like"/>
    <property type="match status" value="1"/>
</dbReference>
<dbReference type="Proteomes" id="UP000799536">
    <property type="component" value="Unassembled WGS sequence"/>
</dbReference>